<reference evidence="1 2" key="1">
    <citation type="journal article" date="2016" name="Nat. Commun.">
        <title>Thousands of microbial genomes shed light on interconnected biogeochemical processes in an aquifer system.</title>
        <authorList>
            <person name="Anantharaman K."/>
            <person name="Brown C.T."/>
            <person name="Hug L.A."/>
            <person name="Sharon I."/>
            <person name="Castelle C.J."/>
            <person name="Probst A.J."/>
            <person name="Thomas B.C."/>
            <person name="Singh A."/>
            <person name="Wilkins M.J."/>
            <person name="Karaoz U."/>
            <person name="Brodie E.L."/>
            <person name="Williams K.H."/>
            <person name="Hubbard S.S."/>
            <person name="Banfield J.F."/>
        </authorList>
    </citation>
    <scope>NUCLEOTIDE SEQUENCE [LARGE SCALE GENOMIC DNA]</scope>
</reference>
<evidence type="ECO:0000313" key="2">
    <source>
        <dbReference type="Proteomes" id="UP000176527"/>
    </source>
</evidence>
<dbReference type="EMBL" id="MFDE01000048">
    <property type="protein sequence ID" value="OGE37247.1"/>
    <property type="molecule type" value="Genomic_DNA"/>
</dbReference>
<dbReference type="Proteomes" id="UP000176527">
    <property type="component" value="Unassembled WGS sequence"/>
</dbReference>
<protein>
    <submittedName>
        <fullName evidence="1">Uncharacterized protein</fullName>
    </submittedName>
</protein>
<comment type="caution">
    <text evidence="1">The sequence shown here is derived from an EMBL/GenBank/DDBJ whole genome shotgun (WGS) entry which is preliminary data.</text>
</comment>
<evidence type="ECO:0000313" key="1">
    <source>
        <dbReference type="EMBL" id="OGE37247.1"/>
    </source>
</evidence>
<accession>A0A1F5K8I7</accession>
<dbReference type="AlphaFoldDB" id="A0A1F5K8I7"/>
<organism evidence="1 2">
    <name type="scientific">Candidatus Daviesbacteria bacterium RIFCSPHIGHO2_12_FULL_37_11</name>
    <dbReference type="NCBI Taxonomy" id="1797777"/>
    <lineage>
        <taxon>Bacteria</taxon>
        <taxon>Candidatus Daviesiibacteriota</taxon>
    </lineage>
</organism>
<sequence>MRRSSEVLLSSTLHDPRGVFLETLPKVTVKVLENYAGWVINTTKSTNPNVKQQIKSYWNQGLFFSETDPKNTVASDPIENDHLFLLNKTLKLSKRLNLRKIQYTDGDRIIVAAKYYPRDFQDIATMATSIDKELSYLNFRRSGEDYLTHHPPLVQTELEFNRLYSEVFGINLDIGSTAHVFSTDVLEAVTSRSSQMEPVSFPHPKWLLIAKEMGARINSVETLNVLTFETPEQFREEAEQYVLDNFVARVIPTENGVFHFPLRKEDLTRKYSLLQQVYMRTLGLKSTISPKEWDNRFRTEQQYLELLRNHLHIFNFDRNQEDAFKKELEDVLISLANRRQIILKSLPSEPKLE</sequence>
<gene>
    <name evidence="1" type="ORF">A3F00_02480</name>
</gene>
<proteinExistence type="predicted"/>
<name>A0A1F5K8I7_9BACT</name>